<dbReference type="PATRIC" id="fig|43687.5.peg.1026"/>
<evidence type="ECO:0000313" key="3">
    <source>
        <dbReference type="EMBL" id="AKV76290.1"/>
    </source>
</evidence>
<dbReference type="EMBL" id="CP012172">
    <property type="protein sequence ID" value="AKV74050.1"/>
    <property type="molecule type" value="Genomic_DNA"/>
</dbReference>
<name>A0A0K1SH91_9CREN</name>
<feature type="domain" description="HTH bat-type" evidence="1">
    <location>
        <begin position="144"/>
        <end position="195"/>
    </location>
</feature>
<dbReference type="Pfam" id="PF04967">
    <property type="entry name" value="HTH_10"/>
    <property type="match status" value="1"/>
</dbReference>
<dbReference type="EMBL" id="CP012174">
    <property type="protein sequence ID" value="AKV78541.1"/>
    <property type="molecule type" value="Genomic_DNA"/>
</dbReference>
<dbReference type="RefSeq" id="WP_048060033.1">
    <property type="nucleotide sequence ID" value="NZ_CP008822.1"/>
</dbReference>
<evidence type="ECO:0000259" key="1">
    <source>
        <dbReference type="Pfam" id="PF04967"/>
    </source>
</evidence>
<dbReference type="Proteomes" id="UP000062475">
    <property type="component" value="Chromosome"/>
</dbReference>
<sequence length="204" mass="23624">MVLKKVTVGVIHEGCWTSEAQERAITMNLEVYPDRGYLRSWLVSPSKELGRRMASHKSVKKLNRVYVNRSDALLDFLNVYEGSIAGLLYSREVLILGNYNEMGKEFWTFVTGSGTLSELKEELSSLGKIVRVEVEDFSPSYPYLTDMERKVFWMALNHGYLNYPREIEAEALAKVLGVSKVTFLYHWRNVQRKILRYVSDHLTF</sequence>
<evidence type="ECO:0000313" key="2">
    <source>
        <dbReference type="EMBL" id="AKV74050.1"/>
    </source>
</evidence>
<evidence type="ECO:0000313" key="7">
    <source>
        <dbReference type="Proteomes" id="UP000056255"/>
    </source>
</evidence>
<evidence type="ECO:0000313" key="5">
    <source>
        <dbReference type="EMBL" id="AKV80786.1"/>
    </source>
</evidence>
<dbReference type="OrthoDB" id="168808at2157"/>
<protein>
    <submittedName>
        <fullName evidence="2">Bacterio-opsin activator</fullName>
    </submittedName>
</protein>
<reference evidence="8 9" key="1">
    <citation type="journal article" date="2015" name="Genome Announc.">
        <title>Complete Genome Sequences of Evolved Arsenate-Resistant Metallosphaera sedula Strains.</title>
        <authorList>
            <person name="Ai C."/>
            <person name="McCarthy S."/>
            <person name="Schackwitz W."/>
            <person name="Martin J."/>
            <person name="Lipzen A."/>
            <person name="Blum P."/>
        </authorList>
    </citation>
    <scope>NUCLEOTIDE SEQUENCE [LARGE SCALE GENOMIC DNA]</scope>
    <source>
        <strain evidence="4 9">ARS120-1</strain>
        <strain evidence="5 8">ARS120-2</strain>
        <strain evidence="2 11">ARS50-1</strain>
        <strain evidence="3 10">ARS50-2</strain>
    </source>
</reference>
<evidence type="ECO:0000313" key="10">
    <source>
        <dbReference type="Proteomes" id="UP000062475"/>
    </source>
</evidence>
<dbReference type="PANTHER" id="PTHR34236:SF1">
    <property type="entry name" value="DIMETHYL SULFOXIDE REDUCTASE TRANSCRIPTIONAL ACTIVATOR"/>
    <property type="match status" value="1"/>
</dbReference>
<dbReference type="Proteomes" id="UP000056255">
    <property type="component" value="Chromosome"/>
</dbReference>
<dbReference type="EMBL" id="CP012175">
    <property type="protein sequence ID" value="AKV80786.1"/>
    <property type="molecule type" value="Genomic_DNA"/>
</dbReference>
<dbReference type="AlphaFoldDB" id="A0A0K1SH91"/>
<dbReference type="Proteomes" id="UP000068832">
    <property type="component" value="Chromosome"/>
</dbReference>
<dbReference type="EMBL" id="CP012176">
    <property type="protein sequence ID" value="AKV83031.1"/>
    <property type="molecule type" value="Genomic_DNA"/>
</dbReference>
<dbReference type="PANTHER" id="PTHR34236">
    <property type="entry name" value="DIMETHYL SULFOXIDE REDUCTASE TRANSCRIPTIONAL ACTIVATOR"/>
    <property type="match status" value="1"/>
</dbReference>
<proteinExistence type="predicted"/>
<gene>
    <name evidence="2" type="ORF">MsedA_1005</name>
    <name evidence="3" type="ORF">MsedB_1007</name>
    <name evidence="4" type="ORF">MsedC_1005</name>
    <name evidence="5" type="ORF">MsedD_1006</name>
    <name evidence="6" type="ORF">MsedE_1007</name>
</gene>
<dbReference type="EMBL" id="CP012173">
    <property type="protein sequence ID" value="AKV76290.1"/>
    <property type="molecule type" value="Genomic_DNA"/>
</dbReference>
<evidence type="ECO:0000313" key="8">
    <source>
        <dbReference type="Proteomes" id="UP000061362"/>
    </source>
</evidence>
<dbReference type="Proteomes" id="UP000061362">
    <property type="component" value="Chromosome"/>
</dbReference>
<evidence type="ECO:0000313" key="11">
    <source>
        <dbReference type="Proteomes" id="UP000068832"/>
    </source>
</evidence>
<evidence type="ECO:0000313" key="4">
    <source>
        <dbReference type="EMBL" id="AKV78541.1"/>
    </source>
</evidence>
<accession>A0A0K1SH91</accession>
<dbReference type="Proteomes" id="UP000062398">
    <property type="component" value="Chromosome"/>
</dbReference>
<dbReference type="InterPro" id="IPR007050">
    <property type="entry name" value="HTH_bacterioopsin"/>
</dbReference>
<reference evidence="6 7" key="2">
    <citation type="submission" date="2015-07" db="EMBL/GenBank/DDBJ databases">
        <title>Physiological, transcriptional responses and genome re-sequencing of acid resistant extremely thermoacidophilic Metallosphaera sedula SARC-M1.</title>
        <authorList>
            <person name="Ai C."/>
            <person name="McCarthy S."/>
            <person name="Eckrich V."/>
            <person name="Rudrappa D."/>
            <person name="Qiu G."/>
            <person name="Blum P."/>
        </authorList>
    </citation>
    <scope>NUCLEOTIDE SEQUENCE [LARGE SCALE GENOMIC DNA]</scope>
    <source>
        <strain evidence="6 7">SARC-M1</strain>
    </source>
</reference>
<dbReference type="GeneID" id="91755461"/>
<evidence type="ECO:0000313" key="6">
    <source>
        <dbReference type="EMBL" id="AKV83031.1"/>
    </source>
</evidence>
<evidence type="ECO:0000313" key="9">
    <source>
        <dbReference type="Proteomes" id="UP000062398"/>
    </source>
</evidence>
<organism evidence="2 11">
    <name type="scientific">Metallosphaera sedula</name>
    <dbReference type="NCBI Taxonomy" id="43687"/>
    <lineage>
        <taxon>Archaea</taxon>
        <taxon>Thermoproteota</taxon>
        <taxon>Thermoprotei</taxon>
        <taxon>Sulfolobales</taxon>
        <taxon>Sulfolobaceae</taxon>
        <taxon>Metallosphaera</taxon>
    </lineage>
</organism>